<feature type="region of interest" description="Disordered" evidence="1">
    <location>
        <begin position="1"/>
        <end position="20"/>
    </location>
</feature>
<name>A0AAW9TY95_RHIML</name>
<dbReference type="EMBL" id="WISR01000251">
    <property type="protein sequence ID" value="MQW37104.1"/>
    <property type="molecule type" value="Genomic_DNA"/>
</dbReference>
<evidence type="ECO:0000313" key="3">
    <source>
        <dbReference type="EMBL" id="MQW37104.1"/>
    </source>
</evidence>
<dbReference type="SMR" id="A0AAW9TY95"/>
<dbReference type="InterPro" id="IPR007569">
    <property type="entry name" value="DUF559"/>
</dbReference>
<comment type="caution">
    <text evidence="3">The sequence shown here is derived from an EMBL/GenBank/DDBJ whole genome shotgun (WGS) entry which is preliminary data.</text>
</comment>
<evidence type="ECO:0000256" key="1">
    <source>
        <dbReference type="SAM" id="MobiDB-lite"/>
    </source>
</evidence>
<dbReference type="AlphaFoldDB" id="A0AAW9TY95"/>
<evidence type="ECO:0000259" key="2">
    <source>
        <dbReference type="Pfam" id="PF04480"/>
    </source>
</evidence>
<dbReference type="Proteomes" id="UP000429484">
    <property type="component" value="Unassembled WGS sequence"/>
</dbReference>
<reference evidence="3 4" key="1">
    <citation type="journal article" date="2013" name="Genome Biol.">
        <title>Comparative genomics of the core and accessory genomes of 48 Sinorhizobium strains comprising five genospecies.</title>
        <authorList>
            <person name="Sugawara M."/>
            <person name="Epstein B."/>
            <person name="Badgley B.D."/>
            <person name="Unno T."/>
            <person name="Xu L."/>
            <person name="Reese J."/>
            <person name="Gyaneshwar P."/>
            <person name="Denny R."/>
            <person name="Mudge J."/>
            <person name="Bharti A.K."/>
            <person name="Farmer A.D."/>
            <person name="May G.D."/>
            <person name="Woodward J.E."/>
            <person name="Medigue C."/>
            <person name="Vallenet D."/>
            <person name="Lajus A."/>
            <person name="Rouy Z."/>
            <person name="Martinez-Vaz B."/>
            <person name="Tiffin P."/>
            <person name="Young N.D."/>
            <person name="Sadowsky M.J."/>
        </authorList>
    </citation>
    <scope>NUCLEOTIDE SEQUENCE [LARGE SCALE GENOMIC DNA]</scope>
    <source>
        <strain evidence="3 4">N6B1</strain>
    </source>
</reference>
<feature type="domain" description="DUF559" evidence="2">
    <location>
        <begin position="12"/>
        <end position="47"/>
    </location>
</feature>
<organism evidence="3 4">
    <name type="scientific">Rhizobium meliloti</name>
    <name type="common">Ensifer meliloti</name>
    <name type="synonym">Sinorhizobium meliloti</name>
    <dbReference type="NCBI Taxonomy" id="382"/>
    <lineage>
        <taxon>Bacteria</taxon>
        <taxon>Pseudomonadati</taxon>
        <taxon>Pseudomonadota</taxon>
        <taxon>Alphaproteobacteria</taxon>
        <taxon>Hyphomicrobiales</taxon>
        <taxon>Rhizobiaceae</taxon>
        <taxon>Sinorhizobium/Ensifer group</taxon>
        <taxon>Sinorhizobium</taxon>
    </lineage>
</organism>
<evidence type="ECO:0000313" key="4">
    <source>
        <dbReference type="Proteomes" id="UP000429484"/>
    </source>
</evidence>
<gene>
    <name evidence="3" type="ORF">GHK53_31210</name>
</gene>
<protein>
    <submittedName>
        <fullName evidence="3">DUF559 domain-containing protein</fullName>
    </submittedName>
</protein>
<sequence length="73" mass="7915">MPHADVSPEVRGSARRMRNSMTEAEVKLWNELRAHRLMGLGFRRQVPTAPPCGGDARQGRGGCRLVAAPACSS</sequence>
<proteinExistence type="predicted"/>
<accession>A0AAW9TY95</accession>
<dbReference type="Pfam" id="PF04480">
    <property type="entry name" value="DUF559"/>
    <property type="match status" value="1"/>
</dbReference>